<dbReference type="AlphaFoldDB" id="A0A151M9I9"/>
<comment type="caution">
    <text evidence="1">The sequence shown here is derived from an EMBL/GenBank/DDBJ whole genome shotgun (WGS) entry which is preliminary data.</text>
</comment>
<evidence type="ECO:0000313" key="2">
    <source>
        <dbReference type="Proteomes" id="UP000050525"/>
    </source>
</evidence>
<gene>
    <name evidence="1" type="ORF">Y1Q_0001461</name>
</gene>
<reference evidence="1 2" key="1">
    <citation type="journal article" date="2012" name="Genome Biol.">
        <title>Sequencing three crocodilian genomes to illuminate the evolution of archosaurs and amniotes.</title>
        <authorList>
            <person name="St John J.A."/>
            <person name="Braun E.L."/>
            <person name="Isberg S.R."/>
            <person name="Miles L.G."/>
            <person name="Chong A.Y."/>
            <person name="Gongora J."/>
            <person name="Dalzell P."/>
            <person name="Moran C."/>
            <person name="Bed'hom B."/>
            <person name="Abzhanov A."/>
            <person name="Burgess S.C."/>
            <person name="Cooksey A.M."/>
            <person name="Castoe T.A."/>
            <person name="Crawford N.G."/>
            <person name="Densmore L.D."/>
            <person name="Drew J.C."/>
            <person name="Edwards S.V."/>
            <person name="Faircloth B.C."/>
            <person name="Fujita M.K."/>
            <person name="Greenwold M.J."/>
            <person name="Hoffmann F.G."/>
            <person name="Howard J.M."/>
            <person name="Iguchi T."/>
            <person name="Janes D.E."/>
            <person name="Khan S.Y."/>
            <person name="Kohno S."/>
            <person name="de Koning A.J."/>
            <person name="Lance S.L."/>
            <person name="McCarthy F.M."/>
            <person name="McCormack J.E."/>
            <person name="Merchant M.E."/>
            <person name="Peterson D.G."/>
            <person name="Pollock D.D."/>
            <person name="Pourmand N."/>
            <person name="Raney B.J."/>
            <person name="Roessler K.A."/>
            <person name="Sanford J.R."/>
            <person name="Sawyer R.H."/>
            <person name="Schmidt C.J."/>
            <person name="Triplett E.W."/>
            <person name="Tuberville T.D."/>
            <person name="Venegas-Anaya M."/>
            <person name="Howard J.T."/>
            <person name="Jarvis E.D."/>
            <person name="Guillette L.J.Jr."/>
            <person name="Glenn T.C."/>
            <person name="Green R.E."/>
            <person name="Ray D.A."/>
        </authorList>
    </citation>
    <scope>NUCLEOTIDE SEQUENCE [LARGE SCALE GENOMIC DNA]</scope>
    <source>
        <strain evidence="1">KSC_2009_1</strain>
    </source>
</reference>
<organism evidence="1 2">
    <name type="scientific">Alligator mississippiensis</name>
    <name type="common">American alligator</name>
    <dbReference type="NCBI Taxonomy" id="8496"/>
    <lineage>
        <taxon>Eukaryota</taxon>
        <taxon>Metazoa</taxon>
        <taxon>Chordata</taxon>
        <taxon>Craniata</taxon>
        <taxon>Vertebrata</taxon>
        <taxon>Euteleostomi</taxon>
        <taxon>Archelosauria</taxon>
        <taxon>Archosauria</taxon>
        <taxon>Crocodylia</taxon>
        <taxon>Alligatoridae</taxon>
        <taxon>Alligatorinae</taxon>
        <taxon>Alligator</taxon>
    </lineage>
</organism>
<protein>
    <submittedName>
        <fullName evidence="1">Uncharacterized protein</fullName>
    </submittedName>
</protein>
<accession>A0A151M9I9</accession>
<sequence length="67" mass="7826">MSDPDPQWGRQRSDRGENTKVAQLYQEGCKFTSKQQQLTAFWKFTVEKILFAKAAERIMQDNSRKTA</sequence>
<keyword evidence="2" id="KW-1185">Reference proteome</keyword>
<name>A0A151M9I9_ALLMI</name>
<dbReference type="EMBL" id="AKHW03006295">
    <property type="protein sequence ID" value="KYO21183.1"/>
    <property type="molecule type" value="Genomic_DNA"/>
</dbReference>
<dbReference type="Proteomes" id="UP000050525">
    <property type="component" value="Unassembled WGS sequence"/>
</dbReference>
<proteinExistence type="predicted"/>
<evidence type="ECO:0000313" key="1">
    <source>
        <dbReference type="EMBL" id="KYO21183.1"/>
    </source>
</evidence>